<dbReference type="PATRIC" id="fig|1171373.8.peg.1517"/>
<dbReference type="Proteomes" id="UP000000214">
    <property type="component" value="Chromosome"/>
</dbReference>
<dbReference type="AlphaFoldDB" id="K7RSJ9"/>
<evidence type="ECO:0008006" key="4">
    <source>
        <dbReference type="Google" id="ProtNLM"/>
    </source>
</evidence>
<organism evidence="2 3">
    <name type="scientific">Acidipropionibacterium acidipropionici (strain ATCC 4875 / DSM 20272 / JCM 6432 / NBRC 12425 / NCIMB 8070 / 4)</name>
    <name type="common">Propionibacterium acidipropionici</name>
    <dbReference type="NCBI Taxonomy" id="1171373"/>
    <lineage>
        <taxon>Bacteria</taxon>
        <taxon>Bacillati</taxon>
        <taxon>Actinomycetota</taxon>
        <taxon>Actinomycetes</taxon>
        <taxon>Propionibacteriales</taxon>
        <taxon>Propionibacteriaceae</taxon>
        <taxon>Acidipropionibacterium</taxon>
    </lineage>
</organism>
<evidence type="ECO:0000256" key="1">
    <source>
        <dbReference type="SAM" id="Coils"/>
    </source>
</evidence>
<keyword evidence="1" id="KW-0175">Coiled coil</keyword>
<evidence type="ECO:0000313" key="3">
    <source>
        <dbReference type="Proteomes" id="UP000000214"/>
    </source>
</evidence>
<accession>K7RSJ9</accession>
<dbReference type="RefSeq" id="WP_015070252.1">
    <property type="nucleotide sequence ID" value="NC_019395.1"/>
</dbReference>
<gene>
    <name evidence="2" type="ordered locus">PACID_15330</name>
</gene>
<evidence type="ECO:0000313" key="2">
    <source>
        <dbReference type="EMBL" id="AFV89346.1"/>
    </source>
</evidence>
<sequence length="305" mass="33447">MSRAAYYPPANRTAQRFDGAYRGSPMAPNCLVLHTTEGQSWPGYSGGGVAPHLTALPDFTNKRLVWRQHFPVTMSARALVNRAGGVETNTANCIQVELVGTSGWATTANRHRDYTLADKWCWATHATDWMIRDLGAFIAWCHAEWGVPISAPYAFDTWAGNNSHRMSFAQWRKFKGVCGHSHVPENEHTDPGAIPIAKILAAAKGGATTTSTTSGDDDMQQSDWVRMTALVRNEIAYAHLEGQAQLINNAKAVSVENQKRIEKARAEIENTRVQLHGDIGVVQNQNAQLAARIDALEAKLNGDSQ</sequence>
<reference evidence="2 3" key="1">
    <citation type="journal article" date="2012" name="BMC Genomics">
        <title>The genome sequence of Propionibacterium acidipropionici provides insights into its biotechnological and industrial potential.</title>
        <authorList>
            <person name="Parizzi L.P."/>
            <person name="Grassi M.C."/>
            <person name="Llerena L.A."/>
            <person name="Carazzolle M.F."/>
            <person name="Queiroz V.L."/>
            <person name="Lunardi I."/>
            <person name="Zeidler A.F."/>
            <person name="Teixeira P.J."/>
            <person name="Mieczkowski P."/>
            <person name="Rincones J."/>
            <person name="Pereira G.A."/>
        </authorList>
    </citation>
    <scope>NUCLEOTIDE SEQUENCE [LARGE SCALE GENOMIC DNA]</scope>
    <source>
        <strain evidence="3">ATCC 4875 / DSM 20272 / JCM 6432 / NBRC 12425 / NCIMB 8070</strain>
    </source>
</reference>
<dbReference type="HOGENOM" id="CLU_911722_0_0_11"/>
<dbReference type="EMBL" id="CP003493">
    <property type="protein sequence ID" value="AFV89346.1"/>
    <property type="molecule type" value="Genomic_DNA"/>
</dbReference>
<protein>
    <recommendedName>
        <fullName evidence="4">N-acetylmuramoyl-L-alanine amidase</fullName>
    </recommendedName>
</protein>
<dbReference type="STRING" id="1171373.PACID_15330"/>
<dbReference type="eggNOG" id="COG0739">
    <property type="taxonomic scope" value="Bacteria"/>
</dbReference>
<proteinExistence type="predicted"/>
<dbReference type="KEGG" id="pbo:PACID_15330"/>
<name>K7RSJ9_ACIA4</name>
<feature type="coiled-coil region" evidence="1">
    <location>
        <begin position="247"/>
        <end position="299"/>
    </location>
</feature>